<dbReference type="EMBL" id="JAQGDS010000002">
    <property type="protein sequence ID" value="KAJ6263691.1"/>
    <property type="molecule type" value="Genomic_DNA"/>
</dbReference>
<evidence type="ECO:0000313" key="6">
    <source>
        <dbReference type="Proteomes" id="UP001221413"/>
    </source>
</evidence>
<name>A0AAD6J432_DREDA</name>
<sequence>MTHLINYNPHLMATVNVGLVGYGLSTTAFQIPTITVVDNAKVYAVVQRSAPPDPASNPKRGSHVTVDYPDVKHYRDTDSLFKDPDVHLVIISTPSPGHYDLARAALEHGKHVVVEKPFCPTTKECTELITLAASKSLLLTVYQNRRFDSDFLTLKKYLNTTPSSKLLHPTISVTSQFNRYRLPDSTAGSAQKAWKTENVPGNGILYDLGSHLIDQVLNLFGLPDWLWAHTDNQRQTQPLAVDDSFSVYMYYAAGSEAGKRNGNCPITVELKSSMVSAVPRQNRWVVKGWWGSYKKFGMDVQEEQLRANGVSAIHREDYGAEDVLEWPEITIPDGEAEDDHLEAVFGKVATLKKAGGFINGKVKPEKGDYVEYYRNVIGCVSRVLGGEDASTVKKDLHVKPEEARDVIGVIELAKESSTTGNRVEVRERLKF</sequence>
<dbReference type="AlphaFoldDB" id="A0AAD6J432"/>
<reference evidence="5" key="1">
    <citation type="submission" date="2023-01" db="EMBL/GenBank/DDBJ databases">
        <title>The chitinases involved in constricting ring structure development in the nematode-trapping fungus Drechslerella dactyloides.</title>
        <authorList>
            <person name="Wang R."/>
            <person name="Zhang L."/>
            <person name="Tang P."/>
            <person name="Li S."/>
            <person name="Liang L."/>
        </authorList>
    </citation>
    <scope>NUCLEOTIDE SEQUENCE</scope>
    <source>
        <strain evidence="5">YMF1.00031</strain>
    </source>
</reference>
<dbReference type="InterPro" id="IPR055170">
    <property type="entry name" value="GFO_IDH_MocA-like_dom"/>
</dbReference>
<dbReference type="InterPro" id="IPR000683">
    <property type="entry name" value="Gfo/Idh/MocA-like_OxRdtase_N"/>
</dbReference>
<evidence type="ECO:0000256" key="1">
    <source>
        <dbReference type="ARBA" id="ARBA00010928"/>
    </source>
</evidence>
<dbReference type="PANTHER" id="PTHR43708:SF5">
    <property type="entry name" value="CONSERVED EXPRESSED OXIDOREDUCTASE (EUROFUNG)-RELATED"/>
    <property type="match status" value="1"/>
</dbReference>
<comment type="caution">
    <text evidence="5">The sequence shown here is derived from an EMBL/GenBank/DDBJ whole genome shotgun (WGS) entry which is preliminary data.</text>
</comment>
<evidence type="ECO:0000313" key="5">
    <source>
        <dbReference type="EMBL" id="KAJ6263691.1"/>
    </source>
</evidence>
<evidence type="ECO:0000259" key="4">
    <source>
        <dbReference type="Pfam" id="PF22725"/>
    </source>
</evidence>
<dbReference type="InterPro" id="IPR036291">
    <property type="entry name" value="NAD(P)-bd_dom_sf"/>
</dbReference>
<feature type="domain" description="Gfo/Idh/MocA-like oxidoreductase N-terminal" evidence="3">
    <location>
        <begin position="15"/>
        <end position="142"/>
    </location>
</feature>
<organism evidence="5 6">
    <name type="scientific">Drechslerella dactyloides</name>
    <name type="common">Nematode-trapping fungus</name>
    <name type="synonym">Arthrobotrys dactyloides</name>
    <dbReference type="NCBI Taxonomy" id="74499"/>
    <lineage>
        <taxon>Eukaryota</taxon>
        <taxon>Fungi</taxon>
        <taxon>Dikarya</taxon>
        <taxon>Ascomycota</taxon>
        <taxon>Pezizomycotina</taxon>
        <taxon>Orbiliomycetes</taxon>
        <taxon>Orbiliales</taxon>
        <taxon>Orbiliaceae</taxon>
        <taxon>Drechslerella</taxon>
    </lineage>
</organism>
<dbReference type="SUPFAM" id="SSF51735">
    <property type="entry name" value="NAD(P)-binding Rossmann-fold domains"/>
    <property type="match status" value="1"/>
</dbReference>
<dbReference type="GO" id="GO:0000166">
    <property type="term" value="F:nucleotide binding"/>
    <property type="evidence" value="ECO:0007669"/>
    <property type="project" value="InterPro"/>
</dbReference>
<keyword evidence="2" id="KW-0560">Oxidoreductase</keyword>
<comment type="similarity">
    <text evidence="1">Belongs to the Gfo/Idh/MocA family.</text>
</comment>
<dbReference type="PANTHER" id="PTHR43708">
    <property type="entry name" value="CONSERVED EXPRESSED OXIDOREDUCTASE (EUROFUNG)"/>
    <property type="match status" value="1"/>
</dbReference>
<dbReference type="Gene3D" id="3.30.360.10">
    <property type="entry name" value="Dihydrodipicolinate Reductase, domain 2"/>
    <property type="match status" value="1"/>
</dbReference>
<dbReference type="Gene3D" id="3.40.50.720">
    <property type="entry name" value="NAD(P)-binding Rossmann-like Domain"/>
    <property type="match status" value="1"/>
</dbReference>
<proteinExistence type="inferred from homology"/>
<accession>A0AAD6J432</accession>
<dbReference type="GO" id="GO:0016491">
    <property type="term" value="F:oxidoreductase activity"/>
    <property type="evidence" value="ECO:0007669"/>
    <property type="project" value="UniProtKB-KW"/>
</dbReference>
<gene>
    <name evidence="5" type="ORF">Dda_2260</name>
</gene>
<keyword evidence="6" id="KW-1185">Reference proteome</keyword>
<dbReference type="Pfam" id="PF22725">
    <property type="entry name" value="GFO_IDH_MocA_C3"/>
    <property type="match status" value="1"/>
</dbReference>
<dbReference type="InterPro" id="IPR051317">
    <property type="entry name" value="Gfo/Idh/MocA_oxidoreduct"/>
</dbReference>
<evidence type="ECO:0000256" key="2">
    <source>
        <dbReference type="ARBA" id="ARBA00023002"/>
    </source>
</evidence>
<dbReference type="Pfam" id="PF01408">
    <property type="entry name" value="GFO_IDH_MocA"/>
    <property type="match status" value="1"/>
</dbReference>
<evidence type="ECO:0000259" key="3">
    <source>
        <dbReference type="Pfam" id="PF01408"/>
    </source>
</evidence>
<feature type="domain" description="GFO/IDH/MocA-like oxidoreductase" evidence="4">
    <location>
        <begin position="172"/>
        <end position="289"/>
    </location>
</feature>
<dbReference type="Proteomes" id="UP001221413">
    <property type="component" value="Unassembled WGS sequence"/>
</dbReference>
<protein>
    <submittedName>
        <fullName evidence="5">Alpha-N-acetylgalactosaminidase</fullName>
    </submittedName>
</protein>